<keyword evidence="3" id="KW-1185">Reference proteome</keyword>
<name>A0ABN7NNL5_TIMPD</name>
<dbReference type="Pfam" id="PF00085">
    <property type="entry name" value="Thioredoxin"/>
    <property type="match status" value="1"/>
</dbReference>
<dbReference type="SUPFAM" id="SSF52833">
    <property type="entry name" value="Thioredoxin-like"/>
    <property type="match status" value="1"/>
</dbReference>
<reference evidence="2" key="1">
    <citation type="submission" date="2021-03" db="EMBL/GenBank/DDBJ databases">
        <authorList>
            <person name="Tran Van P."/>
        </authorList>
    </citation>
    <scope>NUCLEOTIDE SEQUENCE</scope>
</reference>
<dbReference type="PANTHER" id="PTHR45815:SF3">
    <property type="entry name" value="PROTEIN DISULFIDE-ISOMERASE A6"/>
    <property type="match status" value="1"/>
</dbReference>
<protein>
    <recommendedName>
        <fullName evidence="1">Thioredoxin domain-containing protein</fullName>
    </recommendedName>
</protein>
<accession>A0ABN7NNL5</accession>
<dbReference type="InterPro" id="IPR036249">
    <property type="entry name" value="Thioredoxin-like_sf"/>
</dbReference>
<dbReference type="PANTHER" id="PTHR45815">
    <property type="entry name" value="PROTEIN DISULFIDE-ISOMERASE A6"/>
    <property type="match status" value="1"/>
</dbReference>
<dbReference type="EMBL" id="CAJPIN010003197">
    <property type="protein sequence ID" value="CAG2055984.1"/>
    <property type="molecule type" value="Genomic_DNA"/>
</dbReference>
<dbReference type="Proteomes" id="UP001153148">
    <property type="component" value="Unassembled WGS sequence"/>
</dbReference>
<dbReference type="CDD" id="cd03001">
    <property type="entry name" value="PDI_a_P5"/>
    <property type="match status" value="1"/>
</dbReference>
<dbReference type="Gene3D" id="3.40.30.10">
    <property type="entry name" value="Glutaredoxin"/>
    <property type="match status" value="1"/>
</dbReference>
<dbReference type="PROSITE" id="PS51352">
    <property type="entry name" value="THIOREDOXIN_2"/>
    <property type="match status" value="1"/>
</dbReference>
<dbReference type="InterPro" id="IPR013766">
    <property type="entry name" value="Thioredoxin_domain"/>
</dbReference>
<dbReference type="InterPro" id="IPR017937">
    <property type="entry name" value="Thioredoxin_CS"/>
</dbReference>
<organism evidence="2 3">
    <name type="scientific">Timema podura</name>
    <name type="common">Walking stick</name>
    <dbReference type="NCBI Taxonomy" id="61482"/>
    <lineage>
        <taxon>Eukaryota</taxon>
        <taxon>Metazoa</taxon>
        <taxon>Ecdysozoa</taxon>
        <taxon>Arthropoda</taxon>
        <taxon>Hexapoda</taxon>
        <taxon>Insecta</taxon>
        <taxon>Pterygota</taxon>
        <taxon>Neoptera</taxon>
        <taxon>Polyneoptera</taxon>
        <taxon>Phasmatodea</taxon>
        <taxon>Timematodea</taxon>
        <taxon>Timematoidea</taxon>
        <taxon>Timematidae</taxon>
        <taxon>Timema</taxon>
    </lineage>
</organism>
<evidence type="ECO:0000313" key="2">
    <source>
        <dbReference type="EMBL" id="CAG2055984.1"/>
    </source>
</evidence>
<evidence type="ECO:0000313" key="3">
    <source>
        <dbReference type="Proteomes" id="UP001153148"/>
    </source>
</evidence>
<evidence type="ECO:0000259" key="1">
    <source>
        <dbReference type="PROSITE" id="PS51352"/>
    </source>
</evidence>
<gene>
    <name evidence="2" type="ORF">TPAB3V08_LOCUS2982</name>
</gene>
<proteinExistence type="predicted"/>
<dbReference type="PRINTS" id="PR00421">
    <property type="entry name" value="THIOREDOXIN"/>
</dbReference>
<feature type="domain" description="Thioredoxin" evidence="1">
    <location>
        <begin position="4"/>
        <end position="121"/>
    </location>
</feature>
<dbReference type="PROSITE" id="PS00194">
    <property type="entry name" value="THIOREDOXIN_1"/>
    <property type="match status" value="1"/>
</dbReference>
<sequence>MESAVVLNTTSALANYATEAENFDRLVLQSDSLWIVEFYAPWCGHCQSFADEYSKAATALKGVSMVGAINVDEHKSLGAKYGVKGYPTIKIFGANKQQPDDYNGARSAHGIIEAAFSSLRAKVNEQLNGRKSGRGGSKHIGREKHVCALERASKKAAVQRLLTFSCFNIHQVLTV</sequence>
<comment type="caution">
    <text evidence="2">The sequence shown here is derived from an EMBL/GenBank/DDBJ whole genome shotgun (WGS) entry which is preliminary data.</text>
</comment>